<dbReference type="AlphaFoldDB" id="A0A941INX9"/>
<accession>A0A941INX9</accession>
<dbReference type="RefSeq" id="WP_212522541.1">
    <property type="nucleotide sequence ID" value="NZ_JAGSOH010000246.1"/>
</dbReference>
<comment type="caution">
    <text evidence="1">The sequence shown here is derived from an EMBL/GenBank/DDBJ whole genome shotgun (WGS) entry which is preliminary data.</text>
</comment>
<keyword evidence="2" id="KW-1185">Reference proteome</keyword>
<dbReference type="EMBL" id="JAGSOH010000246">
    <property type="protein sequence ID" value="MBR7831433.1"/>
    <property type="molecule type" value="Genomic_DNA"/>
</dbReference>
<protein>
    <submittedName>
        <fullName evidence="1">Uncharacterized protein</fullName>
    </submittedName>
</protein>
<sequence>MTTTTPPLLLGREDALYIRDVLDLTDKYLRNRWRDPALAPGIALAAADGARALTRHLDENKDH</sequence>
<evidence type="ECO:0000313" key="2">
    <source>
        <dbReference type="Proteomes" id="UP000676325"/>
    </source>
</evidence>
<proteinExistence type="predicted"/>
<evidence type="ECO:0000313" key="1">
    <source>
        <dbReference type="EMBL" id="MBR7831433.1"/>
    </source>
</evidence>
<gene>
    <name evidence="1" type="ORF">KDK95_34345</name>
</gene>
<organism evidence="1 2">
    <name type="scientific">Actinospica acidithermotolerans</name>
    <dbReference type="NCBI Taxonomy" id="2828514"/>
    <lineage>
        <taxon>Bacteria</taxon>
        <taxon>Bacillati</taxon>
        <taxon>Actinomycetota</taxon>
        <taxon>Actinomycetes</taxon>
        <taxon>Catenulisporales</taxon>
        <taxon>Actinospicaceae</taxon>
        <taxon>Actinospica</taxon>
    </lineage>
</organism>
<name>A0A941INX9_9ACTN</name>
<dbReference type="Proteomes" id="UP000676325">
    <property type="component" value="Unassembled WGS sequence"/>
</dbReference>
<reference evidence="1" key="1">
    <citation type="submission" date="2021-04" db="EMBL/GenBank/DDBJ databases">
        <title>Genome based classification of Actinospica acidithermotolerans sp. nov., an actinobacterium isolated from an Indonesian hot spring.</title>
        <authorList>
            <person name="Kusuma A.B."/>
            <person name="Putra K.E."/>
            <person name="Nafisah S."/>
            <person name="Loh J."/>
            <person name="Nouioui I."/>
            <person name="Goodfellow M."/>
        </authorList>
    </citation>
    <scope>NUCLEOTIDE SEQUENCE</scope>
    <source>
        <strain evidence="1">MGRD01-02</strain>
    </source>
</reference>